<feature type="transmembrane region" description="Helical" evidence="1">
    <location>
        <begin position="458"/>
        <end position="481"/>
    </location>
</feature>
<reference evidence="2 3" key="1">
    <citation type="journal article" date="2016" name="Front. Microbiol.">
        <title>Single-Cell (Meta-)Genomics of a Dimorphic Candidatus Thiomargarita nelsonii Reveals Genomic Plasticity.</title>
        <authorList>
            <person name="Flood B.E."/>
            <person name="Fliss P."/>
            <person name="Jones D.S."/>
            <person name="Dick G.J."/>
            <person name="Jain S."/>
            <person name="Kaster A.K."/>
            <person name="Winkel M."/>
            <person name="Mussmann M."/>
            <person name="Bailey J."/>
        </authorList>
    </citation>
    <scope>NUCLEOTIDE SEQUENCE [LARGE SCALE GENOMIC DNA]</scope>
    <source>
        <strain evidence="2">Hydrate Ridge</strain>
    </source>
</reference>
<feature type="transmembrane region" description="Helical" evidence="1">
    <location>
        <begin position="916"/>
        <end position="940"/>
    </location>
</feature>
<dbReference type="Gene3D" id="3.30.2090.10">
    <property type="entry name" value="Multidrug efflux transporter AcrB TolC docking domain, DN and DC subdomains"/>
    <property type="match status" value="2"/>
</dbReference>
<dbReference type="PANTHER" id="PTHR32063:SF33">
    <property type="entry name" value="RND SUPERFAMILY EFFLUX PUMP PERMEASE COMPONENT"/>
    <property type="match status" value="1"/>
</dbReference>
<dbReference type="AlphaFoldDB" id="A0A4E0QNP9"/>
<feature type="transmembrane region" description="Helical" evidence="1">
    <location>
        <begin position="860"/>
        <end position="878"/>
    </location>
</feature>
<proteinExistence type="predicted"/>
<dbReference type="SUPFAM" id="SSF82693">
    <property type="entry name" value="Multidrug efflux transporter AcrB pore domain, PN1, PN2, PC1 and PC2 subdomains"/>
    <property type="match status" value="3"/>
</dbReference>
<feature type="transmembrane region" description="Helical" evidence="1">
    <location>
        <begin position="358"/>
        <end position="376"/>
    </location>
</feature>
<feature type="transmembrane region" description="Helical" evidence="1">
    <location>
        <begin position="333"/>
        <end position="353"/>
    </location>
</feature>
<dbReference type="SUPFAM" id="SSF82866">
    <property type="entry name" value="Multidrug efflux transporter AcrB transmembrane domain"/>
    <property type="match status" value="2"/>
</dbReference>
<feature type="transmembrane region" description="Helical" evidence="1">
    <location>
        <begin position="890"/>
        <end position="910"/>
    </location>
</feature>
<dbReference type="Gene3D" id="3.30.70.1320">
    <property type="entry name" value="Multidrug efflux transporter AcrB pore domain like"/>
    <property type="match status" value="1"/>
</dbReference>
<dbReference type="Gene3D" id="3.30.70.1430">
    <property type="entry name" value="Multidrug efflux transporter AcrB pore domain"/>
    <property type="match status" value="2"/>
</dbReference>
<keyword evidence="1" id="KW-1133">Transmembrane helix</keyword>
<dbReference type="Pfam" id="PF00873">
    <property type="entry name" value="ACR_tran"/>
    <property type="match status" value="1"/>
</dbReference>
<keyword evidence="1" id="KW-0472">Membrane</keyword>
<dbReference type="GO" id="GO:0005886">
    <property type="term" value="C:plasma membrane"/>
    <property type="evidence" value="ECO:0007669"/>
    <property type="project" value="TreeGrafter"/>
</dbReference>
<keyword evidence="3" id="KW-1185">Reference proteome</keyword>
<feature type="transmembrane region" description="Helical" evidence="1">
    <location>
        <begin position="523"/>
        <end position="542"/>
    </location>
</feature>
<evidence type="ECO:0000313" key="2">
    <source>
        <dbReference type="EMBL" id="TGO02597.1"/>
    </source>
</evidence>
<feature type="transmembrane region" description="Helical" evidence="1">
    <location>
        <begin position="961"/>
        <end position="984"/>
    </location>
</feature>
<evidence type="ECO:0000256" key="1">
    <source>
        <dbReference type="SAM" id="Phobius"/>
    </source>
</evidence>
<dbReference type="SUPFAM" id="SSF82714">
    <property type="entry name" value="Multidrug efflux transporter AcrB TolC docking domain, DN and DC subdomains"/>
    <property type="match status" value="2"/>
</dbReference>
<organism evidence="2 3">
    <name type="scientific">Candidatus Thiomargarita nelsonii</name>
    <dbReference type="NCBI Taxonomy" id="1003181"/>
    <lineage>
        <taxon>Bacteria</taxon>
        <taxon>Pseudomonadati</taxon>
        <taxon>Pseudomonadota</taxon>
        <taxon>Gammaproteobacteria</taxon>
        <taxon>Thiotrichales</taxon>
        <taxon>Thiotrichaceae</taxon>
        <taxon>Thiomargarita</taxon>
    </lineage>
</organism>
<gene>
    <name evidence="2" type="ORF">PN36_22390</name>
</gene>
<evidence type="ECO:0000313" key="3">
    <source>
        <dbReference type="Proteomes" id="UP000030428"/>
    </source>
</evidence>
<keyword evidence="1" id="KW-0812">Transmembrane</keyword>
<protein>
    <submittedName>
        <fullName evidence="2">Cation transporter</fullName>
    </submittedName>
</protein>
<dbReference type="PRINTS" id="PR00702">
    <property type="entry name" value="ACRIFLAVINRP"/>
</dbReference>
<dbReference type="InterPro" id="IPR027463">
    <property type="entry name" value="AcrB_DN_DC_subdom"/>
</dbReference>
<dbReference type="Gene3D" id="1.20.1640.10">
    <property type="entry name" value="Multidrug efflux transporter AcrB transmembrane domain"/>
    <property type="match status" value="2"/>
</dbReference>
<comment type="caution">
    <text evidence="2">The sequence shown here is derived from an EMBL/GenBank/DDBJ whole genome shotgun (WGS) entry which is preliminary data.</text>
</comment>
<dbReference type="Gene3D" id="3.30.70.1440">
    <property type="entry name" value="Multidrug efflux transporter AcrB pore domain"/>
    <property type="match status" value="1"/>
</dbReference>
<dbReference type="InterPro" id="IPR001036">
    <property type="entry name" value="Acrflvin-R"/>
</dbReference>
<feature type="transmembrane region" description="Helical" evidence="1">
    <location>
        <begin position="388"/>
        <end position="410"/>
    </location>
</feature>
<feature type="transmembrane region" description="Helical" evidence="1">
    <location>
        <begin position="430"/>
        <end position="452"/>
    </location>
</feature>
<dbReference type="EMBL" id="JSZA02000104">
    <property type="protein sequence ID" value="TGO02597.1"/>
    <property type="molecule type" value="Genomic_DNA"/>
</dbReference>
<name>A0A4E0QNP9_9GAMM</name>
<accession>A0A4E0QNP9</accession>
<dbReference type="PANTHER" id="PTHR32063">
    <property type="match status" value="1"/>
</dbReference>
<feature type="transmembrane region" description="Helical" evidence="1">
    <location>
        <begin position="12"/>
        <end position="31"/>
    </location>
</feature>
<dbReference type="Proteomes" id="UP000030428">
    <property type="component" value="Unassembled WGS sequence"/>
</dbReference>
<feature type="transmembrane region" description="Helical" evidence="1">
    <location>
        <begin position="996"/>
        <end position="1020"/>
    </location>
</feature>
<dbReference type="GO" id="GO:0042910">
    <property type="term" value="F:xenobiotic transmembrane transporter activity"/>
    <property type="evidence" value="ECO:0007669"/>
    <property type="project" value="TreeGrafter"/>
</dbReference>
<sequence>MNKILRSLLSNHVLANLAFVLVLVMGISAYLNLPREKDPEINFNWIQIITILPGASAEDVEDKVTNLLEEAADRVEDIKFISSSSRESVSTILVRFEDISEREYDKRLNDLRREIQNKAEQELPIEVDNPLILEITTANAFPTAMLVLNGTGDDETLRRQAYLIKKDLEQIKGVHGVDSVGLHKPQLQVELLLDSLQNYGLNPTQVADSVSVLFKDIAAGSLDIGKQQWLLRLVGSERDAEKLGQFIVLTPSLQLDQLANVQRSWEKPETLVNFKQKPGVIFSVTKKTSANTITLVERIKQFIKQRNSLLQNTGLELELLDDQTSSTRQAIEIMQTNALIGLAMVLVITWLFLGWRMALLTCIGIPFILAGTFWFIQNLGFTLNNNVLLGVVISLGMLVDDAVVVVESMYYRIVRGMDALNAALGSLREVFWPVTTAVLTTMASFLPLMLMPGIVGKFMLVVPVVVVTALAISLIEAYWMLPAHVIAANIKLTSGSKTQKLRIAFTSKLQHLYSKSLLKMLRYPYLAVILIIILVSGVGYAFQAKWIKINFFAMDSFPIFYVTVEMSPDASMAETLELTTQVEQRIVSHIKTGEMRNLASYAGQAFTETEILFGEHWGQVVVSLNPDRSQRRRAEDIIAGMRSDIEGIPGAINISFLLLKDGPPAGRPISLKVRGDDFSRLRAATDDLEALLATMPGVSDISDTDTQGRMQLSLRLNHQRIQELNISPQELLRTLSIIGDGEIVAEVRDKGEKVELRVRVAKREYQQIDEFLDNLFFLPNGQGIPLRELFHSKISRARSEIRHYNLRRTIQVEAELDKSKMNTLDANKMIQQEWQEKLQSTYPNINLDFSGELDDIQESLDAMVVLFLMGIGIMYMILGAQFRSYFQPLMILLTVVPLAFVGVAIGLIVSQNPLSLFTLYGVVALTGIAVNAAIVLMAAARDRLNAGMSINHATIYAARRRLIPILITSLTTMASLFSLATGLAGESLLWGPVATAIVWGLGFSTLLTLYIIPLMFRLFVRR</sequence>